<evidence type="ECO:0000259" key="1">
    <source>
        <dbReference type="Pfam" id="PF12728"/>
    </source>
</evidence>
<dbReference type="Pfam" id="PF12728">
    <property type="entry name" value="HTH_17"/>
    <property type="match status" value="1"/>
</dbReference>
<accession>A0A0B8ZYN4</accession>
<gene>
    <name evidence="2" type="ORF">NJ75_03715</name>
</gene>
<evidence type="ECO:0000313" key="2">
    <source>
        <dbReference type="EMBL" id="KHS43406.1"/>
    </source>
</evidence>
<dbReference type="PATRIC" id="fig|48936.3.peg.3746"/>
<dbReference type="Gene3D" id="3.90.105.50">
    <property type="match status" value="1"/>
</dbReference>
<name>A0A0B8ZYN4_9SPHN</name>
<dbReference type="InterPro" id="IPR041657">
    <property type="entry name" value="HTH_17"/>
</dbReference>
<proteinExistence type="predicted"/>
<comment type="caution">
    <text evidence="2">The sequence shown here is derived from an EMBL/GenBank/DDBJ whole genome shotgun (WGS) entry which is preliminary data.</text>
</comment>
<dbReference type="Proteomes" id="UP000031338">
    <property type="component" value="Unassembled WGS sequence"/>
</dbReference>
<dbReference type="InterPro" id="IPR010093">
    <property type="entry name" value="SinI_DNA-bd"/>
</dbReference>
<dbReference type="AlphaFoldDB" id="A0A0B8ZYN4"/>
<dbReference type="SUPFAM" id="SSF46955">
    <property type="entry name" value="Putative DNA-binding domain"/>
    <property type="match status" value="1"/>
</dbReference>
<evidence type="ECO:0000313" key="3">
    <source>
        <dbReference type="Proteomes" id="UP000031338"/>
    </source>
</evidence>
<dbReference type="GO" id="GO:0003677">
    <property type="term" value="F:DNA binding"/>
    <property type="evidence" value="ECO:0007669"/>
    <property type="project" value="InterPro"/>
</dbReference>
<dbReference type="RefSeq" id="WP_082013463.1">
    <property type="nucleotide sequence ID" value="NZ_JRVC01000022.1"/>
</dbReference>
<dbReference type="EMBL" id="JRVC01000022">
    <property type="protein sequence ID" value="KHS43406.1"/>
    <property type="molecule type" value="Genomic_DNA"/>
</dbReference>
<reference evidence="2 3" key="1">
    <citation type="submission" date="2014-10" db="EMBL/GenBank/DDBJ databases">
        <title>Draft genome sequence of Novosphingobium subterraneum DSM 12447.</title>
        <authorList>
            <person name="Gan H.M."/>
            <person name="Gan H.Y."/>
            <person name="Savka M.A."/>
        </authorList>
    </citation>
    <scope>NUCLEOTIDE SEQUENCE [LARGE SCALE GENOMIC DNA]</scope>
    <source>
        <strain evidence="2 3">DSM 12447</strain>
    </source>
</reference>
<organism evidence="2 3">
    <name type="scientific">Novosphingobium subterraneum</name>
    <dbReference type="NCBI Taxonomy" id="48936"/>
    <lineage>
        <taxon>Bacteria</taxon>
        <taxon>Pseudomonadati</taxon>
        <taxon>Pseudomonadota</taxon>
        <taxon>Alphaproteobacteria</taxon>
        <taxon>Sphingomonadales</taxon>
        <taxon>Sphingomonadaceae</taxon>
        <taxon>Novosphingobium</taxon>
    </lineage>
</organism>
<keyword evidence="3" id="KW-1185">Reference proteome</keyword>
<feature type="domain" description="Helix-turn-helix" evidence="1">
    <location>
        <begin position="11"/>
        <end position="55"/>
    </location>
</feature>
<dbReference type="InterPro" id="IPR038148">
    <property type="entry name" value="Tn1545/Tn916_Xis"/>
</dbReference>
<dbReference type="NCBIfam" id="TIGR01764">
    <property type="entry name" value="excise"/>
    <property type="match status" value="1"/>
</dbReference>
<protein>
    <submittedName>
        <fullName evidence="2">Helix-turn-helix domain protein</fullName>
    </submittedName>
</protein>
<dbReference type="STRING" id="48936.NJ75_03715"/>
<sequence>MLNADLISGAAEAAAYCGISRRTVYNLVENGRLPAIRKGRKLFFRKSELEAAFRSEAA</sequence>
<dbReference type="InterPro" id="IPR009061">
    <property type="entry name" value="DNA-bd_dom_put_sf"/>
</dbReference>